<sequence>MALQTIQQRVMDQLGDTIGGVMAFTALWVKDQVNLGIRVIINRTPTKKCKHLYGTAPAKFAPTSGLLVETKKIISVLRDDDGSIPRECMEVPYENSAEVNDVNSQYAPSENIPKFVMEPQTDGTMKIKVYPVSGSSIATANYVKYIEVDPSSAVTLAGFPEELEPFVDLYVVIQGKIRSLGYYRKLINDVVANITGSVVIGTTTFTSQTSVSVTHNAGVKPIVQILDANDVLIEGTVTHNTVNDFTVTFLFSQTGTIITSVGSSSGGDLVSFINSLPTWNDISMGTMPTVPTLEADASSPASALPTPPTIVSDISAFIAANALPTAPTIVSDISSFIAANALPTTPSIEADASEIVALLGAIPTYDGSTTNTLTDIVVTRIESMLNTAADMIWKEQDGTDDISNDVENFLSTNDSEMANVASSGANAAVNTAQAELAKELAKLRNWEGEYKSKVQNFAEQIDAWLGRWKTYTDEDNIKIKKFLGDLDSWIKHWKSFVDEDTVAISKYGVDLKAWDMEWNAYNDEDKIALEKYLADLNVWATQWKSFVDEDSLKISIYKEEVTEVIVTYRADIENEAQRFALGIQKSRSHLESAKVRSGIVTGYLQSVGLIPNEITELQKRFDIGVESYVRN</sequence>
<dbReference type="EMBL" id="LAZR01000286">
    <property type="protein sequence ID" value="KKN76990.1"/>
    <property type="molecule type" value="Genomic_DNA"/>
</dbReference>
<name>A0A0F9T6Z3_9ZZZZ</name>
<organism evidence="1">
    <name type="scientific">marine sediment metagenome</name>
    <dbReference type="NCBI Taxonomy" id="412755"/>
    <lineage>
        <taxon>unclassified sequences</taxon>
        <taxon>metagenomes</taxon>
        <taxon>ecological metagenomes</taxon>
    </lineage>
</organism>
<dbReference type="AlphaFoldDB" id="A0A0F9T6Z3"/>
<gene>
    <name evidence="1" type="ORF">LCGC14_0364820</name>
</gene>
<proteinExistence type="predicted"/>
<reference evidence="1" key="1">
    <citation type="journal article" date="2015" name="Nature">
        <title>Complex archaea that bridge the gap between prokaryotes and eukaryotes.</title>
        <authorList>
            <person name="Spang A."/>
            <person name="Saw J.H."/>
            <person name="Jorgensen S.L."/>
            <person name="Zaremba-Niedzwiedzka K."/>
            <person name="Martijn J."/>
            <person name="Lind A.E."/>
            <person name="van Eijk R."/>
            <person name="Schleper C."/>
            <person name="Guy L."/>
            <person name="Ettema T.J."/>
        </authorList>
    </citation>
    <scope>NUCLEOTIDE SEQUENCE</scope>
</reference>
<protein>
    <submittedName>
        <fullName evidence="1">Uncharacterized protein</fullName>
    </submittedName>
</protein>
<accession>A0A0F9T6Z3</accession>
<evidence type="ECO:0000313" key="1">
    <source>
        <dbReference type="EMBL" id="KKN76990.1"/>
    </source>
</evidence>
<comment type="caution">
    <text evidence="1">The sequence shown here is derived from an EMBL/GenBank/DDBJ whole genome shotgun (WGS) entry which is preliminary data.</text>
</comment>